<dbReference type="Pfam" id="PF00109">
    <property type="entry name" value="ketoacyl-synt"/>
    <property type="match status" value="2"/>
</dbReference>
<evidence type="ECO:0000256" key="3">
    <source>
        <dbReference type="ARBA" id="ARBA00022553"/>
    </source>
</evidence>
<reference evidence="8" key="1">
    <citation type="journal article" date="2008" name="Genomics">
        <title>Large-insert genome analysis technology detects structural variation in Pseudomonas aeruginosa clinical strains from cystic fibrosis patients.</title>
        <authorList>
            <person name="Hayden H.S."/>
            <person name="Gillett W."/>
            <person name="Saenphimmachak C."/>
            <person name="Lim R."/>
            <person name="Zhou Y."/>
            <person name="Jacobs M.A."/>
            <person name="Chang J."/>
            <person name="Rohmer L."/>
            <person name="D'Argenio D.A."/>
            <person name="Palmieri A."/>
            <person name="Levy R."/>
            <person name="Haugen E."/>
            <person name="Wong G.K."/>
            <person name="Brittnacher M.J."/>
            <person name="Burns J.L."/>
            <person name="Miller S.I."/>
            <person name="Olson M.V."/>
            <person name="Kaul R."/>
        </authorList>
    </citation>
    <scope>NUCLEOTIDE SEQUENCE</scope>
    <source>
        <strain evidence="8">PACS171b</strain>
    </source>
</reference>
<keyword evidence="2" id="KW-0596">Phosphopantetheine</keyword>
<dbReference type="InterPro" id="IPR014031">
    <property type="entry name" value="Ketoacyl_synth_C"/>
</dbReference>
<dbReference type="Gene3D" id="3.40.366.10">
    <property type="entry name" value="Malonyl-Coenzyme A Acyl Carrier Protein, domain 2"/>
    <property type="match status" value="1"/>
</dbReference>
<dbReference type="GO" id="GO:0004312">
    <property type="term" value="F:fatty acid synthase activity"/>
    <property type="evidence" value="ECO:0007669"/>
    <property type="project" value="TreeGrafter"/>
</dbReference>
<dbReference type="InterPro" id="IPR020806">
    <property type="entry name" value="PKS_PP-bd"/>
</dbReference>
<dbReference type="EMBL" id="EU595749">
    <property type="protein sequence ID" value="ACD39168.1"/>
    <property type="molecule type" value="Genomic_DNA"/>
</dbReference>
<dbReference type="InterPro" id="IPR014030">
    <property type="entry name" value="Ketoacyl_synth_N"/>
</dbReference>
<comment type="function">
    <text evidence="5">Involved in production of the polyketide antibiotic thailandamide.</text>
</comment>
<dbReference type="InterPro" id="IPR020841">
    <property type="entry name" value="PKS_Beta-ketoAc_synthase_dom"/>
</dbReference>
<dbReference type="InterPro" id="IPR016035">
    <property type="entry name" value="Acyl_Trfase/lysoPLipase"/>
</dbReference>
<dbReference type="Pfam" id="PF16197">
    <property type="entry name" value="KAsynt_C_assoc"/>
    <property type="match status" value="2"/>
</dbReference>
<dbReference type="InterPro" id="IPR016039">
    <property type="entry name" value="Thiolase-like"/>
</dbReference>
<dbReference type="Pfam" id="PF00698">
    <property type="entry name" value="Acyl_transf_1"/>
    <property type="match status" value="1"/>
</dbReference>
<dbReference type="PANTHER" id="PTHR43775">
    <property type="entry name" value="FATTY ACID SYNTHASE"/>
    <property type="match status" value="1"/>
</dbReference>
<dbReference type="SUPFAM" id="SSF53901">
    <property type="entry name" value="Thiolase-like"/>
    <property type="match status" value="2"/>
</dbReference>
<evidence type="ECO:0000256" key="4">
    <source>
        <dbReference type="ARBA" id="ARBA00022679"/>
    </source>
</evidence>
<dbReference type="UniPathway" id="UPA00094"/>
<organism evidence="8">
    <name type="scientific">Pseudomonas aeruginosa</name>
    <dbReference type="NCBI Taxonomy" id="287"/>
    <lineage>
        <taxon>Bacteria</taxon>
        <taxon>Pseudomonadati</taxon>
        <taxon>Pseudomonadota</taxon>
        <taxon>Gammaproteobacteria</taxon>
        <taxon>Pseudomonadales</taxon>
        <taxon>Pseudomonadaceae</taxon>
        <taxon>Pseudomonas</taxon>
    </lineage>
</organism>
<accession>B3G2A6</accession>
<dbReference type="InterPro" id="IPR009081">
    <property type="entry name" value="PP-bd_ACP"/>
</dbReference>
<dbReference type="PROSITE" id="PS00606">
    <property type="entry name" value="KS3_1"/>
    <property type="match status" value="2"/>
</dbReference>
<dbReference type="InterPro" id="IPR001227">
    <property type="entry name" value="Ac_transferase_dom_sf"/>
</dbReference>
<dbReference type="InterPro" id="IPR036291">
    <property type="entry name" value="NAD(P)-bd_dom_sf"/>
</dbReference>
<dbReference type="InterPro" id="IPR050091">
    <property type="entry name" value="PKS_NRPS_Biosynth_Enz"/>
</dbReference>
<dbReference type="SUPFAM" id="SSF51735">
    <property type="entry name" value="NAD(P)-binding Rossmann-fold domains"/>
    <property type="match status" value="1"/>
</dbReference>
<dbReference type="Gene3D" id="3.30.70.3290">
    <property type="match status" value="2"/>
</dbReference>
<dbReference type="PROSITE" id="PS50075">
    <property type="entry name" value="CARRIER"/>
    <property type="match status" value="2"/>
</dbReference>
<dbReference type="RefSeq" id="WP_023083468.1">
    <property type="nucleotide sequence ID" value="NZ_CACPEQ010000007.1"/>
</dbReference>
<dbReference type="SUPFAM" id="SSF55048">
    <property type="entry name" value="Probable ACP-binding domain of malonyl-CoA ACP transacylase"/>
    <property type="match status" value="1"/>
</dbReference>
<dbReference type="PROSITE" id="PS52004">
    <property type="entry name" value="KS3_2"/>
    <property type="match status" value="2"/>
</dbReference>
<dbReference type="InterPro" id="IPR016036">
    <property type="entry name" value="Malonyl_transacylase_ACP-bd"/>
</dbReference>
<dbReference type="Gene3D" id="3.40.50.720">
    <property type="entry name" value="NAD(P)-binding Rossmann-like Domain"/>
    <property type="match status" value="1"/>
</dbReference>
<sequence length="2421" mass="259111">MVPKASAGFEPVAIIGSACRFPGGASSPEAFWNLLRRGTDFVGPVPAGRWDGEAIHDAGASRPGTTYCREGAFLDEVDRFDARFFGISASEAREMDPQQRLLLEVVWECMERAGLCSERLKGSRTAVYVGMLGMDYLTLHAREAGIPAINPFYAAGKEFSFAAGRIAYHLGVHGPAMAVSTACSSSLVAIHLGCRALQNREADLAIAAGVNLMLSPELTIYMSQIKAISPSGRCRVFDAAADGIVRGEGGGALLLKRLEDARADGDPILAVIRGSAINQDGESAGQTVPNANAQAAVVRAALDAAGLEIDDIAYVEAHGTGTPLGDPIELSSLAEVFRQRKKPLLVGSVKANMGHLDAAAGMASVIKTMQLLRHGEVPPQLHLVKPNALVDWQRSSLRVATSLETLPEGPRLAGVSAFGLSGTNVHLILEGADSAEAPPDAVDIQRTWVLPVSAKTEAAVRELARRYAQALPEEDAALRTFVARVASYRDHHVRRAALVGGDAASLRQQLAYLGGGTLAVSEIRDGKPADGPVFVYTGQGAQWLGMATGLLQREPAFLETIRLCDRHMREWSGWSIETELLRPAGESRLHLTEIAQPAIFAIQVALTECLRRWGVTPGAVVGHSMGEVAAAWCAGALDLRSAVQVIYHRANAMKGTLGGGRMMVVGASAEELQPMLGPSLEISVVNSHVSCVVSGEAGAVAALEQRLGEAGRFTFLMPAPYAFHSWQMEPCLADIQASLADIEPDAAKIPWISSSAANLQGECADAAYWVRNARGVVRFDRAIERLLEDGARLFVELGPHAVLAQSIQQLAVRAGKAARVFSALQREGDGSTELAAILAGLYENGVAPDWKAYQGDAGFVELPTYPWQREAYWFQATQGVPARAQALHARVQVFDAEGRLCATAEDVALCTVDEPAAALANVLAKKAGARPAVTLAQAREVVSAALSEILGVPCDELDAERGFFELGLTSISLIEFKRKLEARVGLELPATVGFDYPNLEALARRLEQLGAAKEIQPTTCAPAARGADTGHEVAVLGMACRLPRADSPEALWEVLLEQATCVVPVPSSRLTEPVNTRRHASLVERVEGFDEDFFRISPREAGSMDPQQRLFLMVAWEALERAGIPPHDLRERQVGVFVGANAHDYEARLLACAAGIDANYGTGSAFSAISGRLSHFLGLRGPSLTVDTACSSSLTAVHLACNSLLAGECEIAIVGGVNVIASSAIFQSMGDAGALSADGTCKTFDDRADGYGRGEGCGVVILKRAERARADGDRVIAVLLGSAVNHDGACAGLTVPNGPAQEALIREALANASLSAAAVGYVEAHGTGTVLGDPIELQALANAYRGTERVPLAVASVKGNVGHLEAAAGIASLIKACLVVERGVIPGQAGFQRPNSRFDWQATSLQVPQANQPWEVPAAERIAGISAFGFTGTNVHVLLRGEVRDPSERSDGDGSRPWPLCLSAHTDEALRDMAASYERFLAAGEASAAAVCRSAALGRSPLKARLLVFGRGSAELAVALADWRRGIDASMPAELDEGTRSACTAFLNGQPADWLAVFGDVRAWVDLPTYPWQLRDYWLEYGVREPALEDDHPCLLLHSRGMGGEWQWLGRLPEEKSGDETHWHPSGALLLDALLQALAVAEPERAFALVELRLSVPRFSRCGPLASRLTLSLSDKASITLALRGEHDHEWRDVLSAVPLECASPDVDQLELSPADLGQAEAGLVAAALEGQRDGRYGNYRFPLRSDAARRRLLLAETLALFEGAHAAPVVGFARVQVLDDLPEHIAVRVSGAELGRLQSLYAVDEDGCVVALFEGPLLLADEPEQLALADEPAASFLVARWEDFPDEPVVRKSGEWRLLLPGGAGMSRLVSAFSARGLGVREMPWEDVPDRSEWLAEAALDTTCEGLLVPCCGDCDEQRFADFLLALGRAVATCPTGKPIWFLHPPAERADAAAARRLGILYGATRALALEQPAWWGGVVELDPADGRGLHRFARLLVGVPRHDHLKIRGTRVFARYLEVRPAASRRIGSASAGGGTVLLHVRAGTDLTPYLLLSPVRRARRLVVLCEQPPRLPVEWAGAPLPETLIVDCADRRALAEVLGRLQAEQPITGFIQARPEWTAGRLEEPTSATQVAAARREMHALENFHGLLAGQPLAFFLILGSLSSLLGGAGFAHQAMVDGFALWLHGERRRAGLPCQLLLGLQTEAELDGLHEVRQRLLGSGLQPLKEERLVRALETLLEEPDGCVGLADGVDWAQLKPLYQNELPWPLLDRLGQPSATVPERAAGFARMPEHLRRRALAALVAEQVAAVFGYPDADAIERSKGFTEMGMSSVMSLDFRSRLGRALGLQLPATFAFEYCSIDAVTDYLALHLQAGPAPVSTEPPARPAQEPGERREISALSRSELIDALEEELRDIENY</sequence>
<feature type="domain" description="Ketosynthase family 3 (KS3)" evidence="7">
    <location>
        <begin position="9"/>
        <end position="431"/>
    </location>
</feature>
<keyword evidence="4" id="KW-0808">Transferase</keyword>
<dbReference type="GO" id="GO:0006633">
    <property type="term" value="P:fatty acid biosynthetic process"/>
    <property type="evidence" value="ECO:0007669"/>
    <property type="project" value="UniProtKB-UniPathway"/>
</dbReference>
<dbReference type="Pfam" id="PF02801">
    <property type="entry name" value="Ketoacyl-synt_C"/>
    <property type="match status" value="2"/>
</dbReference>
<dbReference type="InterPro" id="IPR036736">
    <property type="entry name" value="ACP-like_sf"/>
</dbReference>
<dbReference type="SMART" id="SM00825">
    <property type="entry name" value="PKS_KS"/>
    <property type="match status" value="2"/>
</dbReference>
<dbReference type="Pfam" id="PF00550">
    <property type="entry name" value="PP-binding"/>
    <property type="match status" value="2"/>
</dbReference>
<protein>
    <submittedName>
        <fullName evidence="8">Polyketide synthase type I PltB</fullName>
    </submittedName>
</protein>
<gene>
    <name evidence="8" type="ORF">PACL_0380</name>
</gene>
<name>B3G2A6_PSEAI</name>
<feature type="domain" description="Carrier" evidence="6">
    <location>
        <begin position="936"/>
        <end position="1010"/>
    </location>
</feature>
<dbReference type="InterPro" id="IPR032821">
    <property type="entry name" value="PKS_assoc"/>
</dbReference>
<evidence type="ECO:0000256" key="2">
    <source>
        <dbReference type="ARBA" id="ARBA00022450"/>
    </source>
</evidence>
<dbReference type="GO" id="GO:0031177">
    <property type="term" value="F:phosphopantetheine binding"/>
    <property type="evidence" value="ECO:0007669"/>
    <property type="project" value="InterPro"/>
</dbReference>
<dbReference type="SUPFAM" id="SSF47336">
    <property type="entry name" value="ACP-like"/>
    <property type="match status" value="2"/>
</dbReference>
<dbReference type="GO" id="GO:0004315">
    <property type="term" value="F:3-oxoacyl-[acyl-carrier-protein] synthase activity"/>
    <property type="evidence" value="ECO:0007669"/>
    <property type="project" value="InterPro"/>
</dbReference>
<dbReference type="SMART" id="SM00823">
    <property type="entry name" value="PKS_PP"/>
    <property type="match status" value="2"/>
</dbReference>
<evidence type="ECO:0000256" key="1">
    <source>
        <dbReference type="ARBA" id="ARBA00005194"/>
    </source>
</evidence>
<dbReference type="SUPFAM" id="SSF52151">
    <property type="entry name" value="FabD/lysophospholipase-like"/>
    <property type="match status" value="1"/>
</dbReference>
<dbReference type="CDD" id="cd00833">
    <property type="entry name" value="PKS"/>
    <property type="match status" value="2"/>
</dbReference>
<comment type="pathway">
    <text evidence="1">Lipid metabolism; fatty acid biosynthesis.</text>
</comment>
<keyword evidence="3" id="KW-0597">Phosphoprotein</keyword>
<evidence type="ECO:0000259" key="7">
    <source>
        <dbReference type="PROSITE" id="PS52004"/>
    </source>
</evidence>
<feature type="domain" description="Carrier" evidence="6">
    <location>
        <begin position="2299"/>
        <end position="2374"/>
    </location>
</feature>
<dbReference type="Gene3D" id="3.40.47.10">
    <property type="match status" value="2"/>
</dbReference>
<dbReference type="InterPro" id="IPR013968">
    <property type="entry name" value="PKS_KR"/>
</dbReference>
<dbReference type="CDD" id="cd05274">
    <property type="entry name" value="KR_FAS_SDR_x"/>
    <property type="match status" value="1"/>
</dbReference>
<feature type="domain" description="Ketosynthase family 3 (KS3)" evidence="7">
    <location>
        <begin position="1030"/>
        <end position="1441"/>
    </location>
</feature>
<dbReference type="InterPro" id="IPR014043">
    <property type="entry name" value="Acyl_transferase_dom"/>
</dbReference>
<dbReference type="SMART" id="SM00827">
    <property type="entry name" value="PKS_AT"/>
    <property type="match status" value="1"/>
</dbReference>
<dbReference type="InterPro" id="IPR018201">
    <property type="entry name" value="Ketoacyl_synth_AS"/>
</dbReference>
<dbReference type="SMART" id="SM01294">
    <property type="entry name" value="PKS_PP_betabranch"/>
    <property type="match status" value="2"/>
</dbReference>
<dbReference type="Pfam" id="PF08659">
    <property type="entry name" value="KR"/>
    <property type="match status" value="1"/>
</dbReference>
<evidence type="ECO:0000256" key="5">
    <source>
        <dbReference type="ARBA" id="ARBA00054155"/>
    </source>
</evidence>
<evidence type="ECO:0000259" key="6">
    <source>
        <dbReference type="PROSITE" id="PS50075"/>
    </source>
</evidence>
<dbReference type="Gene3D" id="1.10.1200.10">
    <property type="entry name" value="ACP-like"/>
    <property type="match status" value="2"/>
</dbReference>
<dbReference type="FunFam" id="3.40.47.10:FF:000019">
    <property type="entry name" value="Polyketide synthase type I"/>
    <property type="match status" value="1"/>
</dbReference>
<proteinExistence type="predicted"/>
<evidence type="ECO:0000313" key="8">
    <source>
        <dbReference type="EMBL" id="ACD39168.1"/>
    </source>
</evidence>
<dbReference type="PANTHER" id="PTHR43775:SF37">
    <property type="entry name" value="SI:DKEY-61P9.11"/>
    <property type="match status" value="1"/>
</dbReference>